<evidence type="ECO:0000313" key="2">
    <source>
        <dbReference type="Proteomes" id="UP000225706"/>
    </source>
</evidence>
<gene>
    <name evidence="1" type="ORF">AWC38_SpisGene4487</name>
</gene>
<name>A0A2B4SQE0_STYPI</name>
<dbReference type="CDD" id="cd23767">
    <property type="entry name" value="IQCD"/>
    <property type="match status" value="1"/>
</dbReference>
<dbReference type="Proteomes" id="UP000225706">
    <property type="component" value="Unassembled WGS sequence"/>
</dbReference>
<organism evidence="1 2">
    <name type="scientific">Stylophora pistillata</name>
    <name type="common">Smooth cauliflower coral</name>
    <dbReference type="NCBI Taxonomy" id="50429"/>
    <lineage>
        <taxon>Eukaryota</taxon>
        <taxon>Metazoa</taxon>
        <taxon>Cnidaria</taxon>
        <taxon>Anthozoa</taxon>
        <taxon>Hexacorallia</taxon>
        <taxon>Scleractinia</taxon>
        <taxon>Astrocoeniina</taxon>
        <taxon>Pocilloporidae</taxon>
        <taxon>Stylophora</taxon>
    </lineage>
</organism>
<proteinExistence type="predicted"/>
<dbReference type="Gene3D" id="1.20.5.190">
    <property type="match status" value="1"/>
</dbReference>
<accession>A0A2B4SQE0</accession>
<comment type="caution">
    <text evidence="1">The sequence shown here is derived from an EMBL/GenBank/DDBJ whole genome shotgun (WGS) entry which is preliminary data.</text>
</comment>
<protein>
    <submittedName>
        <fullName evidence="1">Uncharacterized protein</fullName>
    </submittedName>
</protein>
<dbReference type="SMART" id="SM00015">
    <property type="entry name" value="IQ"/>
    <property type="match status" value="1"/>
</dbReference>
<reference evidence="2" key="1">
    <citation type="journal article" date="2017" name="bioRxiv">
        <title>Comparative analysis of the genomes of Stylophora pistillata and Acropora digitifera provides evidence for extensive differences between species of corals.</title>
        <authorList>
            <person name="Voolstra C.R."/>
            <person name="Li Y."/>
            <person name="Liew Y.J."/>
            <person name="Baumgarten S."/>
            <person name="Zoccola D."/>
            <person name="Flot J.-F."/>
            <person name="Tambutte S."/>
            <person name="Allemand D."/>
            <person name="Aranda M."/>
        </authorList>
    </citation>
    <scope>NUCLEOTIDE SEQUENCE [LARGE SCALE GENOMIC DNA]</scope>
</reference>
<evidence type="ECO:0000313" key="1">
    <source>
        <dbReference type="EMBL" id="PFX30742.1"/>
    </source>
</evidence>
<dbReference type="PROSITE" id="PS50096">
    <property type="entry name" value="IQ"/>
    <property type="match status" value="1"/>
</dbReference>
<sequence>MEVLPLQNTENDVDKLKAVIFLQSVYRGYLARRRVQLMKERSSGQETTVIFFLQQVENSSEHMFNCQKNTRKLLKA</sequence>
<dbReference type="InterPro" id="IPR000048">
    <property type="entry name" value="IQ_motif_EF-hand-BS"/>
</dbReference>
<dbReference type="AlphaFoldDB" id="A0A2B4SQE0"/>
<keyword evidence="2" id="KW-1185">Reference proteome</keyword>
<dbReference type="EMBL" id="LSMT01000046">
    <property type="protein sequence ID" value="PFX30742.1"/>
    <property type="molecule type" value="Genomic_DNA"/>
</dbReference>
<dbReference type="Pfam" id="PF00612">
    <property type="entry name" value="IQ"/>
    <property type="match status" value="1"/>
</dbReference>